<feature type="compositionally biased region" description="Basic and acidic residues" evidence="3">
    <location>
        <begin position="168"/>
        <end position="181"/>
    </location>
</feature>
<dbReference type="NCBIfam" id="TIGR02675">
    <property type="entry name" value="tape_meas_nterm"/>
    <property type="match status" value="1"/>
</dbReference>
<reference evidence="6 7" key="1">
    <citation type="submission" date="2019-05" db="EMBL/GenBank/DDBJ databases">
        <authorList>
            <person name="Albert R.M."/>
            <person name="Nur A.I."/>
            <person name="Ayala A."/>
            <person name="Bradley M.S."/>
            <person name="Burch R.E."/>
            <person name="Chen M."/>
            <person name="Dulaney A."/>
            <person name="Kakulamarri P.S."/>
            <person name="Kelly K.U."/>
            <person name="Maynor S.D."/>
            <person name="Perritt S.E."/>
            <person name="Praveen H."/>
            <person name="Slemons D.M."/>
            <person name="Snidow C.R."/>
            <person name="Thalluri S."/>
            <person name="Vyawahare A.K."/>
            <person name="Williams M.R."/>
            <person name="Monti D.L."/>
            <person name="Garlena R.A."/>
            <person name="Russell D.A."/>
            <person name="Pope W.H."/>
            <person name="Jacobs-Sera D."/>
            <person name="Hatfull G.F."/>
        </authorList>
    </citation>
    <scope>NUCLEOTIDE SEQUENCE [LARGE SCALE GENOMIC DNA]</scope>
</reference>
<feature type="transmembrane region" description="Helical" evidence="4">
    <location>
        <begin position="609"/>
        <end position="630"/>
    </location>
</feature>
<keyword evidence="1" id="KW-1188">Viral release from host cell</keyword>
<feature type="compositionally biased region" description="Low complexity" evidence="3">
    <location>
        <begin position="1343"/>
        <end position="1371"/>
    </location>
</feature>
<evidence type="ECO:0000256" key="1">
    <source>
        <dbReference type="ARBA" id="ARBA00022465"/>
    </source>
</evidence>
<dbReference type="RefSeq" id="YP_009848940.1">
    <property type="nucleotide sequence ID" value="NC_048789.1"/>
</dbReference>
<protein>
    <submittedName>
        <fullName evidence="6">Tape measure protein</fullName>
    </submittedName>
</protein>
<evidence type="ECO:0000313" key="6">
    <source>
        <dbReference type="EMBL" id="QDF20016.1"/>
    </source>
</evidence>
<feature type="domain" description="Tape measure protein N-terminal" evidence="5">
    <location>
        <begin position="331"/>
        <end position="506"/>
    </location>
</feature>
<dbReference type="Pfam" id="PF20155">
    <property type="entry name" value="TMP_3"/>
    <property type="match status" value="1"/>
</dbReference>
<proteinExistence type="predicted"/>
<evidence type="ECO:0000313" key="7">
    <source>
        <dbReference type="Proteomes" id="UP000320550"/>
    </source>
</evidence>
<keyword evidence="7" id="KW-1185">Reference proteome</keyword>
<dbReference type="InterPro" id="IPR013491">
    <property type="entry name" value="Tape_meas_N"/>
</dbReference>
<feature type="compositionally biased region" description="Basic and acidic residues" evidence="3">
    <location>
        <begin position="34"/>
        <end position="44"/>
    </location>
</feature>
<feature type="coiled-coil region" evidence="2">
    <location>
        <begin position="202"/>
        <end position="236"/>
    </location>
</feature>
<keyword evidence="2" id="KW-0175">Coiled coil</keyword>
<dbReference type="KEGG" id="vg:55619374"/>
<dbReference type="Proteomes" id="UP000320550">
    <property type="component" value="Segment"/>
</dbReference>
<evidence type="ECO:0000256" key="3">
    <source>
        <dbReference type="SAM" id="MobiDB-lite"/>
    </source>
</evidence>
<organism evidence="6 7">
    <name type="scientific">Corynebacterium phage Stiles</name>
    <dbReference type="NCBI Taxonomy" id="2588504"/>
    <lineage>
        <taxon>Viruses</taxon>
        <taxon>Duplodnaviria</taxon>
        <taxon>Heunggongvirae</taxon>
        <taxon>Uroviricota</taxon>
        <taxon>Caudoviricetes</taxon>
        <taxon>Samwavirus</taxon>
        <taxon>Samwavirus stiles</taxon>
    </lineage>
</organism>
<keyword evidence="4" id="KW-0812">Transmembrane</keyword>
<dbReference type="GeneID" id="55619374"/>
<keyword evidence="4" id="KW-0472">Membrane</keyword>
<keyword evidence="1" id="KW-1245">Viral tail assembly</keyword>
<evidence type="ECO:0000256" key="2">
    <source>
        <dbReference type="SAM" id="Coils"/>
    </source>
</evidence>
<accession>A0A4Y6EMT4</accession>
<feature type="region of interest" description="Disordered" evidence="3">
    <location>
        <begin position="29"/>
        <end position="52"/>
    </location>
</feature>
<sequence length="1731" mass="179358">MAGDTVWIGVNAEVRGFMKSVDQAANQAAQAGGKRLEDGFRKGGEQAGKAAADGLKSQAKTIEQVSTKLGTARKAEAEAAARVLAEEKKLDALRSSGKATASQLEAAENRVANAKRRQGDATQQVTRWQRDLTSAQEGGATSSISLANSEDRLAAAKTRAAKASGDVRTAELRESEAKDKASAAAQKAETAEVQLALAKMDHGNGSREVKQAERELEQARKQLITSTNQLATAEGNSIKAKAQLATANDQVRAKSTHLKAVQADVANAEKRTGTEAAAAGRKIRGMGNDMTSTSGPSRGLMTNLGGIAGKAAIAAGAFIGVQGATSFLSSGFDRLMNIQRAEVNFQAIGLTAEQTEAQMARLSEQVTGTSVSLADAAKYSAMFAQAGVEIGAPMDDAIQAFTNLSAAAQGTGIDVGRIMQQVAASGKIDAGVLNQLSDAGVNAAQYLSESTGKSVAEVRKLASEGKISFEDLVGAINGGMGDYAAAMGETLPAKMANAKTAFANLSAGIIEPFIGPLTKGIEFLTSMLKTVKPAISGFFSGLLGSTGAMIALGVAASGLVGSLIAVKVAAAGALIAGKIRAMVAAFKAWQLATKGQTVAQIALNMAMKANVIGAIIGVVVALGVALWAFFTKTEKGRELWSRFTDFLGDAWERIKGFFTGAWDAIQPVWDGIVAGAEGIRTKLQPVFDWIGEAWQKVVSFFTGGGEGTAEGGGFIDTIKTKLTEFGTGVGQFYDTWIAPFVANMQVGFGLLSQAVSWWIDNVTRPALDLLGQAFSILWTSIIQPIFSLFQTGAQILGTIVSGIVTGLIIPAWNFLGTIISSIWTNVISPIWDYIKAAAGLLADILTGNFDNIGNRFSDMGQAISDIVHGVIQVGLDFFRGLVEMVGQAWESFKETVARVVGIVVEKIQEMIGKIQEIPDKVKNVFSDAGSWLVNAGRRILNGLWEGMKAAWGSVKSWISSTLNFSAIGSLIGLAGGGVIGYADGGITAYAQGGIAQLESYANGGRRKENHVAQIAPAGAWRVWAEDETGGEAYIPLHPTKRTRSTAILAQTADIFGMGLVDKRTGAPVESTYRGSLGPARGAVQAFADGGVRTASEVRRFVEGENIAGIAMDRSLQGAPYTNSPGPGAWGDCSSTQGRIFDFMIGKNPIGPRAFSTHSQEQYIRSNGGHIGKGPEGSFRMGWNNHGSMAHTSGTLPDGTNIEMGGGNGGGAIGGGAVAWDHPQFDHWGWIPTSSAQEAAATSAIGDLSDMPAADDATSTTGGSGASGSNPDVGAGPAAVAESAPTTWSELVGSSAKAIVSGQVKDALSVFGVPDEIPPLLQALRSVGIAVEERDNAASQEVVGAEASGTSTTATSTAGDAAGDLAGLSDAAPPAPEPAPAGPDWGMPFFVREISRAAQSKGLDREAAVIGTGTSLVEASDPILMWANRAVPESLNFRHDRIGSDYDSVGIFQQRDNGAWGTVAQRMSPFESALMFFRELVSFDWKSMSRGEAAQKVQRSAFPSRYEPVMGRAEELVDQYGTFGSAPGYASGGYVSGRGGPRDDAIRAWLSNGEYVVNAGAVRDNRALLEAINGGANVAGMVADGVIDTGAAAGKAGVSGIAGMAKSAAGTLGPAAAPAAAAIGMAEGWAGMAVDEVAAAAGRVAHAGINTLAEGAANAAGSADQMPVVAARTPNPAPAERAPGELVGAGVANGDARVVNNHYEFNHRDEDAAWRRFKEQQWRDAQGFGPLR</sequence>
<feature type="region of interest" description="Disordered" evidence="3">
    <location>
        <begin position="110"/>
        <end position="185"/>
    </location>
</feature>
<gene>
    <name evidence="6" type="primary">15</name>
    <name evidence="6" type="ORF">SEA_STILES_15</name>
</gene>
<evidence type="ECO:0000256" key="4">
    <source>
        <dbReference type="SAM" id="Phobius"/>
    </source>
</evidence>
<feature type="region of interest" description="Disordered" evidence="3">
    <location>
        <begin position="1247"/>
        <end position="1280"/>
    </location>
</feature>
<dbReference type="SUPFAM" id="SSF57997">
    <property type="entry name" value="Tropomyosin"/>
    <property type="match status" value="1"/>
</dbReference>
<dbReference type="EMBL" id="MK977710">
    <property type="protein sequence ID" value="QDF20016.1"/>
    <property type="molecule type" value="Genomic_DNA"/>
</dbReference>
<feature type="compositionally biased region" description="Polar residues" evidence="3">
    <location>
        <begin position="120"/>
        <end position="148"/>
    </location>
</feature>
<feature type="region of interest" description="Disordered" evidence="3">
    <location>
        <begin position="1339"/>
        <end position="1382"/>
    </location>
</feature>
<keyword evidence="4" id="KW-1133">Transmembrane helix</keyword>
<evidence type="ECO:0000259" key="5">
    <source>
        <dbReference type="Pfam" id="PF20155"/>
    </source>
</evidence>
<dbReference type="GO" id="GO:0098003">
    <property type="term" value="P:viral tail assembly"/>
    <property type="evidence" value="ECO:0007669"/>
    <property type="project" value="UniProtKB-KW"/>
</dbReference>
<name>A0A4Y6EMT4_9CAUD</name>